<dbReference type="InterPro" id="IPR023393">
    <property type="entry name" value="START-like_dom_sf"/>
</dbReference>
<dbReference type="InterPro" id="IPR000916">
    <property type="entry name" value="Bet_v_I/MLP"/>
</dbReference>
<gene>
    <name evidence="4" type="ORF">PanWU01x14_236140</name>
</gene>
<sequence length="130" mass="14635">MANLKGTVETEIEIKASPEKLYNMFTKTAHRVPNAAGNHVKGVEVHEGKGGVRRRDEDSKAGWDWKEMCSEYYKSFTPVYHLISKSEGSLVESSIEYEKLSEDVPVPDKYLVMSINMAGDIDEHLSKADQ</sequence>
<feature type="domain" description="Bet v I/Major latex protein" evidence="3">
    <location>
        <begin position="3"/>
        <end position="128"/>
    </location>
</feature>
<dbReference type="SMART" id="SM01037">
    <property type="entry name" value="Bet_v_1"/>
    <property type="match status" value="1"/>
</dbReference>
<protein>
    <submittedName>
        <fullName evidence="4">Major latex protein domain containing protein</fullName>
    </submittedName>
</protein>
<dbReference type="PANTHER" id="PTHR31338:SF20">
    <property type="entry name" value="BET V I_MAJOR LATEX PROTEIN DOMAIN-CONTAINING PROTEIN"/>
    <property type="match status" value="1"/>
</dbReference>
<dbReference type="SUPFAM" id="SSF55961">
    <property type="entry name" value="Bet v1-like"/>
    <property type="match status" value="1"/>
</dbReference>
<dbReference type="EMBL" id="JXTB01000273">
    <property type="protein sequence ID" value="PON48649.1"/>
    <property type="molecule type" value="Genomic_DNA"/>
</dbReference>
<dbReference type="Proteomes" id="UP000237105">
    <property type="component" value="Unassembled WGS sequence"/>
</dbReference>
<evidence type="ECO:0000256" key="1">
    <source>
        <dbReference type="ARBA" id="ARBA00038242"/>
    </source>
</evidence>
<evidence type="ECO:0000313" key="4">
    <source>
        <dbReference type="EMBL" id="PON48649.1"/>
    </source>
</evidence>
<reference evidence="5" key="1">
    <citation type="submission" date="2016-06" db="EMBL/GenBank/DDBJ databases">
        <title>Parallel loss of symbiosis genes in relatives of nitrogen-fixing non-legume Parasponia.</title>
        <authorList>
            <person name="Van Velzen R."/>
            <person name="Holmer R."/>
            <person name="Bu F."/>
            <person name="Rutten L."/>
            <person name="Van Zeijl A."/>
            <person name="Liu W."/>
            <person name="Santuari L."/>
            <person name="Cao Q."/>
            <person name="Sharma T."/>
            <person name="Shen D."/>
            <person name="Roswanjaya Y."/>
            <person name="Wardhani T."/>
            <person name="Kalhor M.S."/>
            <person name="Jansen J."/>
            <person name="Van den Hoogen J."/>
            <person name="Gungor B."/>
            <person name="Hartog M."/>
            <person name="Hontelez J."/>
            <person name="Verver J."/>
            <person name="Yang W.-C."/>
            <person name="Schijlen E."/>
            <person name="Repin R."/>
            <person name="Schilthuizen M."/>
            <person name="Schranz E."/>
            <person name="Heidstra R."/>
            <person name="Miyata K."/>
            <person name="Fedorova E."/>
            <person name="Kohlen W."/>
            <person name="Bisseling T."/>
            <person name="Smit S."/>
            <person name="Geurts R."/>
        </authorList>
    </citation>
    <scope>NUCLEOTIDE SEQUENCE [LARGE SCALE GENOMIC DNA]</scope>
    <source>
        <strain evidence="5">cv. WU1-14</strain>
    </source>
</reference>
<dbReference type="GO" id="GO:0006952">
    <property type="term" value="P:defense response"/>
    <property type="evidence" value="ECO:0007669"/>
    <property type="project" value="InterPro"/>
</dbReference>
<feature type="compositionally biased region" description="Basic and acidic residues" evidence="2">
    <location>
        <begin position="41"/>
        <end position="57"/>
    </location>
</feature>
<organism evidence="4 5">
    <name type="scientific">Parasponia andersonii</name>
    <name type="common">Sponia andersonii</name>
    <dbReference type="NCBI Taxonomy" id="3476"/>
    <lineage>
        <taxon>Eukaryota</taxon>
        <taxon>Viridiplantae</taxon>
        <taxon>Streptophyta</taxon>
        <taxon>Embryophyta</taxon>
        <taxon>Tracheophyta</taxon>
        <taxon>Spermatophyta</taxon>
        <taxon>Magnoliopsida</taxon>
        <taxon>eudicotyledons</taxon>
        <taxon>Gunneridae</taxon>
        <taxon>Pentapetalae</taxon>
        <taxon>rosids</taxon>
        <taxon>fabids</taxon>
        <taxon>Rosales</taxon>
        <taxon>Cannabaceae</taxon>
        <taxon>Parasponia</taxon>
    </lineage>
</organism>
<evidence type="ECO:0000259" key="3">
    <source>
        <dbReference type="SMART" id="SM01037"/>
    </source>
</evidence>
<dbReference type="Gene3D" id="3.30.530.20">
    <property type="match status" value="2"/>
</dbReference>
<dbReference type="InterPro" id="IPR052006">
    <property type="entry name" value="MLP-like"/>
</dbReference>
<dbReference type="PANTHER" id="PTHR31338">
    <property type="entry name" value="POLYKETIDE CYCLASE/DEHYDRASE AND LIPID TRANSPORT SUPERFAMILY PROTEIN"/>
    <property type="match status" value="1"/>
</dbReference>
<dbReference type="AlphaFoldDB" id="A0A2P5BIM8"/>
<comment type="similarity">
    <text evidence="1">Belongs to the MLP family.</text>
</comment>
<dbReference type="OrthoDB" id="1072116at2759"/>
<proteinExistence type="inferred from homology"/>
<evidence type="ECO:0000256" key="2">
    <source>
        <dbReference type="SAM" id="MobiDB-lite"/>
    </source>
</evidence>
<keyword evidence="5" id="KW-1185">Reference proteome</keyword>
<evidence type="ECO:0000313" key="5">
    <source>
        <dbReference type="Proteomes" id="UP000237105"/>
    </source>
</evidence>
<feature type="region of interest" description="Disordered" evidence="2">
    <location>
        <begin position="36"/>
        <end position="57"/>
    </location>
</feature>
<accession>A0A2P5BIM8</accession>
<dbReference type="Pfam" id="PF00407">
    <property type="entry name" value="Bet_v_1"/>
    <property type="match status" value="2"/>
</dbReference>
<name>A0A2P5BIM8_PARAD</name>
<comment type="caution">
    <text evidence="4">The sequence shown here is derived from an EMBL/GenBank/DDBJ whole genome shotgun (WGS) entry which is preliminary data.</text>
</comment>